<dbReference type="Pfam" id="PF13333">
    <property type="entry name" value="rve_2"/>
    <property type="match status" value="1"/>
</dbReference>
<dbReference type="InterPro" id="IPR036397">
    <property type="entry name" value="RNaseH_sf"/>
</dbReference>
<proteinExistence type="predicted"/>
<dbReference type="InterPro" id="IPR048020">
    <property type="entry name" value="Transpos_IS3"/>
</dbReference>
<feature type="domain" description="Integrase catalytic" evidence="1">
    <location>
        <begin position="139"/>
        <end position="301"/>
    </location>
</feature>
<dbReference type="PANTHER" id="PTHR46889">
    <property type="entry name" value="TRANSPOSASE INSF FOR INSERTION SEQUENCE IS3B-RELATED"/>
    <property type="match status" value="1"/>
</dbReference>
<dbReference type="InterPro" id="IPR050900">
    <property type="entry name" value="Transposase_IS3/IS150/IS904"/>
</dbReference>
<dbReference type="Gene3D" id="3.30.420.10">
    <property type="entry name" value="Ribonuclease H-like superfamily/Ribonuclease H"/>
    <property type="match status" value="1"/>
</dbReference>
<gene>
    <name evidence="2" type="ORF">F6U93_01830</name>
</gene>
<dbReference type="GO" id="GO:0015074">
    <property type="term" value="P:DNA integration"/>
    <property type="evidence" value="ECO:0007669"/>
    <property type="project" value="InterPro"/>
</dbReference>
<organism evidence="2 3">
    <name type="scientific">Pseudotamlana haliotis</name>
    <dbReference type="NCBI Taxonomy" id="2614804"/>
    <lineage>
        <taxon>Bacteria</taxon>
        <taxon>Pseudomonadati</taxon>
        <taxon>Bacteroidota</taxon>
        <taxon>Flavobacteriia</taxon>
        <taxon>Flavobacteriales</taxon>
        <taxon>Flavobacteriaceae</taxon>
        <taxon>Pseudotamlana</taxon>
    </lineage>
</organism>
<dbReference type="PANTHER" id="PTHR46889:SF5">
    <property type="entry name" value="INTEGRASE PROTEIN"/>
    <property type="match status" value="1"/>
</dbReference>
<name>A0A6N6MK64_9FLAO</name>
<dbReference type="SUPFAM" id="SSF53098">
    <property type="entry name" value="Ribonuclease H-like"/>
    <property type="match status" value="1"/>
</dbReference>
<accession>A0A6N6MK64</accession>
<dbReference type="EMBL" id="WAAT01000013">
    <property type="protein sequence ID" value="KAB1070525.1"/>
    <property type="molecule type" value="Genomic_DNA"/>
</dbReference>
<dbReference type="Proteomes" id="UP000441333">
    <property type="component" value="Unassembled WGS sequence"/>
</dbReference>
<sequence length="301" mass="35210">MRIQKCPTTQKKTQYQALIKAKDKAKGFASLSTITSCFGLKRDAYYKFKNRADKRFIQEQQIINIVKKRRKSLPREGVRKLIKSLDNDFSKLNIKVGRDKLFNVLRSQNMLTLRKKYSSRTTNSHHRFYKYNNIIKDLEVTKPNQVWVSDITYIRTLKGFCYLALTTDMYSRKIVGYDLSDSLKLKGCVRALNKAIYKVKNVSGLIHHSDRGIQYCSNVYTQILKRKKIDISMTQENHCYENAMAERVNGILKDEFYLDQTFNNVAHAKRATKNAINLYNEVRLHLSLDYKTPNMVYQLSA</sequence>
<dbReference type="AlphaFoldDB" id="A0A6N6MK64"/>
<protein>
    <submittedName>
        <fullName evidence="2">IS3 family transposase</fullName>
    </submittedName>
</protein>
<reference evidence="2 3" key="1">
    <citation type="submission" date="2019-09" db="EMBL/GenBank/DDBJ databases">
        <authorList>
            <person name="Cao W.R."/>
        </authorList>
    </citation>
    <scope>NUCLEOTIDE SEQUENCE [LARGE SCALE GENOMIC DNA]</scope>
    <source>
        <strain evidence="2 3">B1N29</strain>
    </source>
</reference>
<dbReference type="Pfam" id="PF00665">
    <property type="entry name" value="rve"/>
    <property type="match status" value="1"/>
</dbReference>
<dbReference type="PROSITE" id="PS50994">
    <property type="entry name" value="INTEGRASE"/>
    <property type="match status" value="1"/>
</dbReference>
<keyword evidence="3" id="KW-1185">Reference proteome</keyword>
<dbReference type="GO" id="GO:0003676">
    <property type="term" value="F:nucleic acid binding"/>
    <property type="evidence" value="ECO:0007669"/>
    <property type="project" value="InterPro"/>
</dbReference>
<dbReference type="InterPro" id="IPR001584">
    <property type="entry name" value="Integrase_cat-core"/>
</dbReference>
<dbReference type="InterPro" id="IPR012337">
    <property type="entry name" value="RNaseH-like_sf"/>
</dbReference>
<evidence type="ECO:0000259" key="1">
    <source>
        <dbReference type="PROSITE" id="PS50994"/>
    </source>
</evidence>
<dbReference type="RefSeq" id="WP_150936289.1">
    <property type="nucleotide sequence ID" value="NZ_WAAT01000013.1"/>
</dbReference>
<evidence type="ECO:0000313" key="2">
    <source>
        <dbReference type="EMBL" id="KAB1070525.1"/>
    </source>
</evidence>
<comment type="caution">
    <text evidence="2">The sequence shown here is derived from an EMBL/GenBank/DDBJ whole genome shotgun (WGS) entry which is preliminary data.</text>
</comment>
<evidence type="ECO:0000313" key="3">
    <source>
        <dbReference type="Proteomes" id="UP000441333"/>
    </source>
</evidence>
<dbReference type="NCBIfam" id="NF033516">
    <property type="entry name" value="transpos_IS3"/>
    <property type="match status" value="1"/>
</dbReference>